<reference evidence="2" key="1">
    <citation type="submission" date="2020-08" db="EMBL/GenBank/DDBJ databases">
        <title>Sulfitobacter aestuariivivens sp. nov., isolated from a tidal flat.</title>
        <authorList>
            <person name="Park S."/>
            <person name="Yoon J.-H."/>
        </authorList>
    </citation>
    <scope>NUCLEOTIDE SEQUENCE</scope>
    <source>
        <strain evidence="2">TSTF-M16</strain>
    </source>
</reference>
<dbReference type="InterPro" id="IPR025227">
    <property type="entry name" value="DUF4169"/>
</dbReference>
<evidence type="ECO:0000256" key="1">
    <source>
        <dbReference type="SAM" id="MobiDB-lite"/>
    </source>
</evidence>
<keyword evidence="3" id="KW-1185">Reference proteome</keyword>
<sequence>MSEKPINLNKARKTRARAARCKQADENAIKFGQSKAEKATDKSDAERVMRHLDGHKRET</sequence>
<dbReference type="Pfam" id="PF13770">
    <property type="entry name" value="DUF4169"/>
    <property type="match status" value="1"/>
</dbReference>
<accession>A0A927D5U0</accession>
<dbReference type="EMBL" id="JACTAG010000001">
    <property type="protein sequence ID" value="MBD3663346.1"/>
    <property type="molecule type" value="Genomic_DNA"/>
</dbReference>
<organism evidence="2 3">
    <name type="scientific">Sulfitobacter aestuariivivens</name>
    <dbReference type="NCBI Taxonomy" id="2766981"/>
    <lineage>
        <taxon>Bacteria</taxon>
        <taxon>Pseudomonadati</taxon>
        <taxon>Pseudomonadota</taxon>
        <taxon>Alphaproteobacteria</taxon>
        <taxon>Rhodobacterales</taxon>
        <taxon>Roseobacteraceae</taxon>
        <taxon>Sulfitobacter</taxon>
    </lineage>
</organism>
<feature type="region of interest" description="Disordered" evidence="1">
    <location>
        <begin position="33"/>
        <end position="59"/>
    </location>
</feature>
<feature type="compositionally biased region" description="Basic and acidic residues" evidence="1">
    <location>
        <begin position="35"/>
        <end position="59"/>
    </location>
</feature>
<feature type="region of interest" description="Disordered" evidence="1">
    <location>
        <begin position="1"/>
        <end position="21"/>
    </location>
</feature>
<evidence type="ECO:0000313" key="2">
    <source>
        <dbReference type="EMBL" id="MBD3663346.1"/>
    </source>
</evidence>
<evidence type="ECO:0000313" key="3">
    <source>
        <dbReference type="Proteomes" id="UP000635142"/>
    </source>
</evidence>
<comment type="caution">
    <text evidence="2">The sequence shown here is derived from an EMBL/GenBank/DDBJ whole genome shotgun (WGS) entry which is preliminary data.</text>
</comment>
<protein>
    <submittedName>
        <fullName evidence="2">DUF4169 family protein</fullName>
    </submittedName>
</protein>
<proteinExistence type="predicted"/>
<dbReference type="Proteomes" id="UP000635142">
    <property type="component" value="Unassembled WGS sequence"/>
</dbReference>
<name>A0A927D5U0_9RHOB</name>
<dbReference type="AlphaFoldDB" id="A0A927D5U0"/>
<gene>
    <name evidence="2" type="ORF">H9Q16_05385</name>
</gene>
<dbReference type="RefSeq" id="WP_191074315.1">
    <property type="nucleotide sequence ID" value="NZ_JACTAG010000001.1"/>
</dbReference>
<feature type="compositionally biased region" description="Basic residues" evidence="1">
    <location>
        <begin position="10"/>
        <end position="20"/>
    </location>
</feature>